<dbReference type="AlphaFoldDB" id="A0A6J7J562"/>
<organism evidence="2">
    <name type="scientific">freshwater metagenome</name>
    <dbReference type="NCBI Taxonomy" id="449393"/>
    <lineage>
        <taxon>unclassified sequences</taxon>
        <taxon>metagenomes</taxon>
        <taxon>ecological metagenomes</taxon>
    </lineage>
</organism>
<protein>
    <submittedName>
        <fullName evidence="2">Unannotated protein</fullName>
    </submittedName>
</protein>
<feature type="compositionally biased region" description="Basic and acidic residues" evidence="1">
    <location>
        <begin position="157"/>
        <end position="179"/>
    </location>
</feature>
<sequence length="179" mass="19320">MGVEDDLPGGGEVWSRYAGSFLTGYSTTNRFVGYSTTSRVTCSSTTSRVVEIERGLRPRQVTQRLRPAGGERLHGPEGLLGGCAVGEGVVEVESVGEVDLGLEPHGPGEVDVLVVDRDVARVDVEVPVHGISGRVRLGEVEPLDGLGDEAVQLRGTDFPRDRGDLRVDEPRCLDRQRRT</sequence>
<gene>
    <name evidence="2" type="ORF">UFOPK3662_01687</name>
</gene>
<name>A0A6J7J562_9ZZZZ</name>
<reference evidence="2" key="1">
    <citation type="submission" date="2020-05" db="EMBL/GenBank/DDBJ databases">
        <authorList>
            <person name="Chiriac C."/>
            <person name="Salcher M."/>
            <person name="Ghai R."/>
            <person name="Kavagutti S V."/>
        </authorList>
    </citation>
    <scope>NUCLEOTIDE SEQUENCE</scope>
</reference>
<feature type="region of interest" description="Disordered" evidence="1">
    <location>
        <begin position="155"/>
        <end position="179"/>
    </location>
</feature>
<dbReference type="EMBL" id="CAFBMW010000012">
    <property type="protein sequence ID" value="CAB4938160.1"/>
    <property type="molecule type" value="Genomic_DNA"/>
</dbReference>
<accession>A0A6J7J562</accession>
<evidence type="ECO:0000313" key="2">
    <source>
        <dbReference type="EMBL" id="CAB4938160.1"/>
    </source>
</evidence>
<evidence type="ECO:0000256" key="1">
    <source>
        <dbReference type="SAM" id="MobiDB-lite"/>
    </source>
</evidence>
<proteinExistence type="predicted"/>